<dbReference type="EMBL" id="CP043473">
    <property type="protein sequence ID" value="QEL55909.1"/>
    <property type="molecule type" value="Genomic_DNA"/>
</dbReference>
<keyword evidence="14" id="KW-1185">Reference proteome</keyword>
<evidence type="ECO:0000256" key="4">
    <source>
        <dbReference type="ARBA" id="ARBA00022670"/>
    </source>
</evidence>
<evidence type="ECO:0000256" key="5">
    <source>
        <dbReference type="ARBA" id="ARBA00022801"/>
    </source>
</evidence>
<dbReference type="Pfam" id="PF14685">
    <property type="entry name" value="PDZ_Tricorn"/>
    <property type="match status" value="1"/>
</dbReference>
<dbReference type="GO" id="GO:0006508">
    <property type="term" value="P:proteolysis"/>
    <property type="evidence" value="ECO:0007669"/>
    <property type="project" value="UniProtKB-UniRule"/>
</dbReference>
<dbReference type="InterPro" id="IPR015943">
    <property type="entry name" value="WD40/YVTN_repeat-like_dom_sf"/>
</dbReference>
<dbReference type="Proteomes" id="UP000322079">
    <property type="component" value="Chromosome"/>
</dbReference>
<keyword evidence="3 7" id="KW-0963">Cytoplasm</keyword>
<dbReference type="Pfam" id="PF14684">
    <property type="entry name" value="Tricorn_C1"/>
    <property type="match status" value="1"/>
</dbReference>
<dbReference type="InterPro" id="IPR028204">
    <property type="entry name" value="Tricorn_C1"/>
</dbReference>
<dbReference type="CDD" id="cd07562">
    <property type="entry name" value="Peptidase_S41_TRI"/>
    <property type="match status" value="1"/>
</dbReference>
<dbReference type="Gene3D" id="2.30.42.10">
    <property type="match status" value="1"/>
</dbReference>
<evidence type="ECO:0000259" key="12">
    <source>
        <dbReference type="SMART" id="SM00245"/>
    </source>
</evidence>
<evidence type="ECO:0000256" key="8">
    <source>
        <dbReference type="PIRSR" id="PIRSR036421-1"/>
    </source>
</evidence>
<evidence type="ECO:0000256" key="6">
    <source>
        <dbReference type="ARBA" id="ARBA00022825"/>
    </source>
</evidence>
<dbReference type="Gene3D" id="2.130.10.10">
    <property type="entry name" value="YVTN repeat-like/Quinoprotein amine dehydrogenase"/>
    <property type="match status" value="1"/>
</dbReference>
<dbReference type="Gene3D" id="2.120.10.60">
    <property type="entry name" value="Tricorn protease N-terminal domain"/>
    <property type="match status" value="1"/>
</dbReference>
<dbReference type="AlphaFoldDB" id="A0A5C1DIX6"/>
<dbReference type="PANTHER" id="PTHR43253">
    <property type="entry name" value="TRICORN PROTEASE HOMOLOG 2-RELATED"/>
    <property type="match status" value="1"/>
</dbReference>
<proteinExistence type="inferred from homology"/>
<feature type="active site" description="Charge relay system" evidence="8">
    <location>
        <position position="804"/>
    </location>
</feature>
<evidence type="ECO:0000256" key="7">
    <source>
        <dbReference type="PIRNR" id="PIRNR036421"/>
    </source>
</evidence>
<dbReference type="PIRSF" id="PIRSF036421">
    <property type="entry name" value="Tricorn_protease"/>
    <property type="match status" value="1"/>
</dbReference>
<keyword evidence="5 7" id="KW-0378">Hydrolase</keyword>
<keyword evidence="11" id="KW-0732">Signal</keyword>
<dbReference type="Pfam" id="PF03572">
    <property type="entry name" value="Peptidase_S41"/>
    <property type="match status" value="1"/>
</dbReference>
<dbReference type="GO" id="GO:0008236">
    <property type="term" value="F:serine-type peptidase activity"/>
    <property type="evidence" value="ECO:0007669"/>
    <property type="project" value="UniProtKB-UniRule"/>
</dbReference>
<evidence type="ECO:0000256" key="11">
    <source>
        <dbReference type="SAM" id="SignalP"/>
    </source>
</evidence>
<dbReference type="Pfam" id="PF26550">
    <property type="entry name" value="Tricorn_2nd"/>
    <property type="match status" value="1"/>
</dbReference>
<evidence type="ECO:0000256" key="3">
    <source>
        <dbReference type="ARBA" id="ARBA00022490"/>
    </source>
</evidence>
<organism evidence="13 14">
    <name type="scientific">Chromobacterium paludis</name>
    <dbReference type="NCBI Taxonomy" id="2605945"/>
    <lineage>
        <taxon>Bacteria</taxon>
        <taxon>Pseudomonadati</taxon>
        <taxon>Pseudomonadota</taxon>
        <taxon>Betaproteobacteria</taxon>
        <taxon>Neisseriales</taxon>
        <taxon>Chromobacteriaceae</taxon>
        <taxon>Chromobacterium</taxon>
    </lineage>
</organism>
<dbReference type="InterPro" id="IPR012393">
    <property type="entry name" value="Tricorn_protease"/>
</dbReference>
<dbReference type="Gene3D" id="3.90.226.10">
    <property type="entry name" value="2-enoyl-CoA Hydratase, Chain A, domain 1"/>
    <property type="match status" value="1"/>
</dbReference>
<dbReference type="PANTHER" id="PTHR43253:SF1">
    <property type="entry name" value="TRICORN PROTEASE HOMOLOG 2-RELATED"/>
    <property type="match status" value="1"/>
</dbReference>
<dbReference type="EC" id="3.4.21.-" evidence="7"/>
<comment type="similarity">
    <text evidence="2 7">Belongs to the peptidase S41B family.</text>
</comment>
<comment type="function">
    <text evidence="7">Degrades oligopeptides.</text>
</comment>
<dbReference type="SUPFAM" id="SSF82171">
    <property type="entry name" value="DPP6 N-terminal domain-like"/>
    <property type="match status" value="1"/>
</dbReference>
<evidence type="ECO:0000256" key="10">
    <source>
        <dbReference type="SAM" id="MobiDB-lite"/>
    </source>
</evidence>
<name>A0A5C1DIX6_9NEIS</name>
<dbReference type="SMART" id="SM00245">
    <property type="entry name" value="TSPc"/>
    <property type="match status" value="1"/>
</dbReference>
<gene>
    <name evidence="13" type="ORF">FYK34_10200</name>
</gene>
<sequence length="1148" mass="126794">MLCFAALATRRKALSRHPRPTLTLSLLALNLAVAHALAALPAAPVAVDSAKLGYYRQAVAGRDGIVFVAEGHLWRVPYEGGTARRLTSSAADPSYPALSADGRWLAFVGRYDGGPEVYVMPAEGGPTKRLTVDGDRGIKVQGWSRDGRVLVASSRYSGKPDTRLYLIDPASGRRAAIPLAQAAEACLNGQGQPTVFAREPQPSDNVIGYVGGLRQQLWSWKPGQEAKPAFPGHPGTSRQPMCDGDQVFFISDKGGRLNLWQARLGADGTLADSRELTHYRDFEVRDASLYAAPGQDRIVYTRAGAIHVFDPQTGADRTPAIRLNSDFEQLRPQMISNPVSYISALALSPNGDRVAVQARGYVSVFPVGSGRRADVLTDGAQRARELVFSADGKSLLLTSDKSGEQEFWRIGSRGGEAARQISHGSDSPIEQPLAAPDGKKLVYSDGRRRLWLLNLETGERKLLRQLERGGYADFAWSPDSRYLAYSADAANEFARLWLYDSQSHQHLPLSSDRYHARSPAFSPDGKTLYFLSDRNLDSEVSSPWGQRDPAPYFNKQTKIYGLMLDAAARWPFQPKDELAGKADDEDKGHGKDDKGKDDKPKDDKAKDDKAKTAKKGPKPVRLDNGFRRRLYEVPLEAGNYDSLKVDDKRLYFARAASPESKLKQLISLSIEAPNPTPPKPEVFAEGVKEYRQSADRKKLLLVREEGGQPSLAVVPAGEKMPKEMDKYAVSLRDWSLPLDPRAEWRQIFADTWRMHRDSVHLATMRSVDWAAMRKRFAPLVDQVTTRQELNDVLAQMIANVGIQHSQVGIRSQGAPQPDLAVGQLAADFRRVAGGLEVTAIWNGDPELLEERSPLARPEADVRVGDVISRINGQPVASEYALASALRGQVDKQVLLQIVRAGVSRQVIVRPVSLSRDRDLRYLGWEEQRQRMVEKQSAGRIGYVHLQAMGKEDAARWAREYYPVFDREGLILDLRHNDGGNIDRWLLEKLLRRVWVWWQNGNERVTSPNPPYAFRGKVVALIDGATYSDGETFALGLQRLGIATLIGEPTAGAGMWLSDQNWSRDQGIARAAQSPQFVVAPDGSRHWVVEGRGVKPDIAVDNLPWATFKGQDAQLEAAIHYLQQGMGKTPPAPPQPPAGGAQGAHYRGF</sequence>
<dbReference type="KEGG" id="chrm:FYK34_10200"/>
<evidence type="ECO:0000256" key="9">
    <source>
        <dbReference type="PIRSR" id="PIRSR036421-3"/>
    </source>
</evidence>
<feature type="site" description="Transition state stabilizer; via amide nitrogen" evidence="9">
    <location>
        <position position="1028"/>
    </location>
</feature>
<dbReference type="SUPFAM" id="SSF50156">
    <property type="entry name" value="PDZ domain-like"/>
    <property type="match status" value="1"/>
</dbReference>
<feature type="chain" id="PRO_5022667427" description="Tricorn protease homolog" evidence="11">
    <location>
        <begin position="39"/>
        <end position="1148"/>
    </location>
</feature>
<comment type="subcellular location">
    <subcellularLocation>
        <location evidence="1 7">Cytoplasm</location>
    </subcellularLocation>
</comment>
<evidence type="ECO:0000256" key="2">
    <source>
        <dbReference type="ARBA" id="ARBA00008524"/>
    </source>
</evidence>
<feature type="domain" description="Tail specific protease" evidence="12">
    <location>
        <begin position="890"/>
        <end position="1100"/>
    </location>
</feature>
<dbReference type="InterPro" id="IPR036034">
    <property type="entry name" value="PDZ_sf"/>
</dbReference>
<feature type="signal peptide" evidence="11">
    <location>
        <begin position="1"/>
        <end position="38"/>
    </location>
</feature>
<feature type="region of interest" description="Disordered" evidence="10">
    <location>
        <begin position="577"/>
        <end position="623"/>
    </location>
</feature>
<accession>A0A5C1DIX6</accession>
<dbReference type="InterPro" id="IPR029414">
    <property type="entry name" value="Tricorn_PDZ"/>
</dbReference>
<feature type="active site" description="Charge relay system" evidence="8">
    <location>
        <position position="1089"/>
    </location>
</feature>
<keyword evidence="4 7" id="KW-0645">Protease</keyword>
<evidence type="ECO:0000313" key="14">
    <source>
        <dbReference type="Proteomes" id="UP000322079"/>
    </source>
</evidence>
<dbReference type="GO" id="GO:0005737">
    <property type="term" value="C:cytoplasm"/>
    <property type="evidence" value="ECO:0007669"/>
    <property type="project" value="UniProtKB-SubCell"/>
</dbReference>
<reference evidence="13 14" key="1">
    <citation type="submission" date="2019-08" db="EMBL/GenBank/DDBJ databases">
        <title>Chromobacterium paludis, a novel bacterium isolated from a Maryland marsh pond.</title>
        <authorList>
            <person name="Blackburn M.B."/>
            <person name="Gundersen-Rindal D.E."/>
        </authorList>
    </citation>
    <scope>NUCLEOTIDE SEQUENCE [LARGE SCALE GENOMIC DNA]</scope>
    <source>
        <strain evidence="14">IIBBL 257-1</strain>
    </source>
</reference>
<keyword evidence="6 7" id="KW-0720">Serine protease</keyword>
<dbReference type="InterPro" id="IPR005151">
    <property type="entry name" value="Tail-specific_protease"/>
</dbReference>
<feature type="compositionally biased region" description="Basic and acidic residues" evidence="10">
    <location>
        <begin position="577"/>
        <end position="611"/>
    </location>
</feature>
<dbReference type="Gene3D" id="3.30.750.44">
    <property type="match status" value="1"/>
</dbReference>
<evidence type="ECO:0000313" key="13">
    <source>
        <dbReference type="EMBL" id="QEL55909.1"/>
    </source>
</evidence>
<evidence type="ECO:0000256" key="1">
    <source>
        <dbReference type="ARBA" id="ARBA00004496"/>
    </source>
</evidence>
<feature type="region of interest" description="Disordered" evidence="10">
    <location>
        <begin position="1126"/>
        <end position="1148"/>
    </location>
</feature>
<dbReference type="SUPFAM" id="SSF52096">
    <property type="entry name" value="ClpP/crotonase"/>
    <property type="match status" value="1"/>
</dbReference>
<protein>
    <recommendedName>
        <fullName evidence="7">Tricorn protease homolog</fullName>
        <ecNumber evidence="7">3.4.21.-</ecNumber>
    </recommendedName>
</protein>
<dbReference type="Pfam" id="PF26549">
    <property type="entry name" value="Tricorn_N"/>
    <property type="match status" value="1"/>
</dbReference>
<feature type="active site" description="Nucleophile" evidence="8">
    <location>
        <position position="1027"/>
    </location>
</feature>
<dbReference type="InterPro" id="IPR029045">
    <property type="entry name" value="ClpP/crotonase-like_dom_sf"/>
</dbReference>